<dbReference type="InParanoid" id="H3AXY7"/>
<dbReference type="FunCoup" id="H3AXY7">
    <property type="interactions" value="83"/>
</dbReference>
<keyword evidence="2" id="KW-0812">Transmembrane</keyword>
<dbReference type="PANTHER" id="PTHR21963">
    <property type="entry name" value="PF6"/>
    <property type="match status" value="1"/>
</dbReference>
<accession>H3AXY7</accession>
<proteinExistence type="predicted"/>
<organism evidence="3 4">
    <name type="scientific">Latimeria chalumnae</name>
    <name type="common">Coelacanth</name>
    <dbReference type="NCBI Taxonomy" id="7897"/>
    <lineage>
        <taxon>Eukaryota</taxon>
        <taxon>Metazoa</taxon>
        <taxon>Chordata</taxon>
        <taxon>Craniata</taxon>
        <taxon>Vertebrata</taxon>
        <taxon>Euteleostomi</taxon>
        <taxon>Coelacanthiformes</taxon>
        <taxon>Coelacanthidae</taxon>
        <taxon>Latimeria</taxon>
    </lineage>
</organism>
<reference evidence="3" key="3">
    <citation type="submission" date="2025-09" db="UniProtKB">
        <authorList>
            <consortium name="Ensembl"/>
        </authorList>
    </citation>
    <scope>IDENTIFICATION</scope>
</reference>
<keyword evidence="2" id="KW-0472">Membrane</keyword>
<keyword evidence="4" id="KW-1185">Reference proteome</keyword>
<reference evidence="3" key="2">
    <citation type="submission" date="2025-08" db="UniProtKB">
        <authorList>
            <consortium name="Ensembl"/>
        </authorList>
    </citation>
    <scope>IDENTIFICATION</scope>
</reference>
<dbReference type="EMBL" id="AFYH01086109">
    <property type="status" value="NOT_ANNOTATED_CDS"/>
    <property type="molecule type" value="Genomic_DNA"/>
</dbReference>
<dbReference type="GO" id="GO:0003351">
    <property type="term" value="P:epithelial cilium movement involved in extracellular fluid movement"/>
    <property type="evidence" value="ECO:0007669"/>
    <property type="project" value="TreeGrafter"/>
</dbReference>
<feature type="region of interest" description="Disordered" evidence="1">
    <location>
        <begin position="832"/>
        <end position="968"/>
    </location>
</feature>
<feature type="transmembrane region" description="Helical" evidence="2">
    <location>
        <begin position="1888"/>
        <end position="1909"/>
    </location>
</feature>
<feature type="compositionally biased region" description="Basic and acidic residues" evidence="1">
    <location>
        <begin position="653"/>
        <end position="662"/>
    </location>
</feature>
<feature type="compositionally biased region" description="Basic and acidic residues" evidence="1">
    <location>
        <begin position="159"/>
        <end position="177"/>
    </location>
</feature>
<dbReference type="EMBL" id="AFYH01086103">
    <property type="status" value="NOT_ANNOTATED_CDS"/>
    <property type="molecule type" value="Genomic_DNA"/>
</dbReference>
<feature type="compositionally biased region" description="Basic and acidic residues" evidence="1">
    <location>
        <begin position="889"/>
        <end position="930"/>
    </location>
</feature>
<name>H3AXY7_LATCH</name>
<dbReference type="EMBL" id="AFYH01086106">
    <property type="status" value="NOT_ANNOTATED_CDS"/>
    <property type="molecule type" value="Genomic_DNA"/>
</dbReference>
<feature type="region of interest" description="Disordered" evidence="1">
    <location>
        <begin position="643"/>
        <end position="664"/>
    </location>
</feature>
<gene>
    <name evidence="3" type="primary">SPAG17</name>
</gene>
<dbReference type="EMBL" id="AFYH01086104">
    <property type="status" value="NOT_ANNOTATED_CDS"/>
    <property type="molecule type" value="Genomic_DNA"/>
</dbReference>
<keyword evidence="2" id="KW-1133">Transmembrane helix</keyword>
<dbReference type="Ensembl" id="ENSLACT00000014608.1">
    <property type="protein sequence ID" value="ENSLACP00000014508.1"/>
    <property type="gene ID" value="ENSLACG00000012767.1"/>
</dbReference>
<dbReference type="GO" id="GO:1990716">
    <property type="term" value="C:axonemal central apparatus"/>
    <property type="evidence" value="ECO:0007669"/>
    <property type="project" value="TreeGrafter"/>
</dbReference>
<feature type="compositionally biased region" description="Polar residues" evidence="1">
    <location>
        <begin position="1942"/>
        <end position="1968"/>
    </location>
</feature>
<dbReference type="GO" id="GO:0005576">
    <property type="term" value="C:extracellular region"/>
    <property type="evidence" value="ECO:0007669"/>
    <property type="project" value="GOC"/>
</dbReference>
<dbReference type="InterPro" id="IPR026173">
    <property type="entry name" value="SPAG17"/>
</dbReference>
<dbReference type="GeneTree" id="ENSGT00390000013693"/>
<evidence type="ECO:0000313" key="3">
    <source>
        <dbReference type="Ensembl" id="ENSLACP00000014508.1"/>
    </source>
</evidence>
<dbReference type="EMBL" id="AFYH01086101">
    <property type="status" value="NOT_ANNOTATED_CDS"/>
    <property type="molecule type" value="Genomic_DNA"/>
</dbReference>
<evidence type="ECO:0000256" key="2">
    <source>
        <dbReference type="SAM" id="Phobius"/>
    </source>
</evidence>
<dbReference type="GO" id="GO:1904158">
    <property type="term" value="P:axonemal central apparatus assembly"/>
    <property type="evidence" value="ECO:0007669"/>
    <property type="project" value="TreeGrafter"/>
</dbReference>
<dbReference type="PANTHER" id="PTHR21963:SF1">
    <property type="entry name" value="SPERM-ASSOCIATED ANTIGEN 17"/>
    <property type="match status" value="1"/>
</dbReference>
<feature type="region of interest" description="Disordered" evidence="1">
    <location>
        <begin position="1034"/>
        <end position="1060"/>
    </location>
</feature>
<sequence length="2197" mass="243966">KDEWKVSLSLVVGNQTKDEAHLKALSLAVQVPLRKLFSVVTWEGILTQINEFGVAKAKKPKDGPMFSEVTEVAKAILDSGEELPLPLIAKLLKFQLLFVKQKDLQRRAAEKKVCEAAEEREKAKAKSVSPGKEKPGRQKSAPKGGKGKKKEPEAPPVKVDTKLKRRDEEDAANKYIDDEPDDGPHYYIIVLGFQQPQLVPMMAELGIFISNVIRVSSENYEALPSQEESVIEPDAKPEVLEAEKERIAKREKEKKNLEVFWKYLEPILNNGKPGSKLFDVAILSYQVKEDILPEDWNKNEMLMAFGTAIFEDIACLIYDCLDWRRQHQNYLSKMQLIPVPLVSKEKAPPVVAENVQYPSPTPVGKKKAHVDDSVIPVEPEMPPLTSEVDMRYYSDLMDSVPQECVSVHLVLHCMLEQVIASEENLLPPSQVLLEPRENGLDHTLADHIICSALSLGLSEAEKRRLFEEFKLQDQCQKEAQSDQPFLLNYHNTLEQRMHCLQVTPICQHPQVPLIVIVFYCISPPYSSTIEAATVTTMVFFVPPPSESMSWLEVERAFKQFVFESMTLARVNESGQLEEAELPLHEGLKTAYIPWDDPAHFAKEMEQQLSKMGGRMITLSGPVEISGSLIFLQIPWKIQGFSSVSAEGSPSKGDQPRQWEGGKRALSPGTLELTNTCNSIASSVHESPFHHTDYRSIKGVLFTPQESLHKQKVLEIHLEDIKATQQRSLEDWYFAEHFDQQTLIQVFEKAAQEYRCIDTYYHALDNSLLLVFHNPMNQQHQCQESWDIALHCDVGFRNYLEKVADSICDWVQNEEILYQAEKLVKEQEALKLGSVGTESRNESKPTTPINKKKDKSASPKKSGSSRAGSKAETSSDVQAEKNRSPFVREGSLKAWKEDQERLQEEEKSKKEKKEGKGKPGDKKKDSKEKAGSRPSTVHKKMAQQKEEPEKPPETPIQIQEIPSPAPEEKPKYNLIGYNMGDNLIQVSGHIHSLFPVDGGIIRVESTHFEQGSLLIEVVVKKDRHQFYIHIVDPEKESEREKNSADLEKEAEKEAERKSESADLEKADVVKEKKKAISKFGSFSATLENGLHLAFSAYGPTGNEPKDQEDLVLIAMLNIPSVRIPTPMPAPTSSPSPGKKGKSPGGKSPKSVKAGRGNTLEEPPKQEEVDPEPTVEIPQEPTPEFPNFQSLTVSSPDGLLVTFFSERSIDEHGLLGDYPVGDHRILVRQNSSFRTSCSKTSEYALNELSRVFTSQGTVVKYMADGSSQVLFSDGAVSVSPDSGPVSQPQQLPVVSPIPGTPACQVSVPAIAHRESKDLITDSVTKKVCSKGKITAKSSAIPPKTETADLTNLDLQAMNTSSPVVQAGTWITTTPSGLRVATRGDEKLDVNGVLAYKAVDPVSGTVMITREDKVLTVLRTDGTITVDHADGTRITTFYQEVECIVASSDQEETGEPPGTVRKKVKCIRFECLGFATIIMNEEDSTCVAVFGDRTTIVAEPKGSYQVFPPGLGCLSVDQEGSASYTPESSIFAAQPGSYIMRHNAEVICETMDPVGNLFQVMVDGKTSVVLPSAEQEGEEKKDAEPPQPVIPIIECPLTYGEHAPRFFIVHANGTGTELLRDKEVETYLLKSQCDPATAVLKEPVSEYPGVLGITVLQPCAEDPGSMWLIKKEVDNIVPPNLHSRSWDNFPPVEKKTPGPKFGTNMAKGLDIEMQPLTEPAIPVLKCPKILQVRQLIHYELIGNELRRKMQLSLKQYIDHILKKEQQLNEMMTKEPRTEEEKIHASDLLKLVLGFPKMSVLSASPVLNVSVDITSMYEQHLASVFETLPETAQYTKSTENLEQVSGREQKEASQWIDKAIEYRQEIHEVKECQMALRNRIIPPYFESELGRAFLLLQVIYLVLFISVLPAPFFSHEQEMCKTFSQSVSNQVPDVESLASELPSLSKVEQTPSETDSDLTSTAAETSTGNLTCSGDIPEAANSFNGGTVPVFMAILSPVTAVYAIFKTREKKIKGHSKTAPRPFIAVEEPVQRKINTVSIAGPRAAGLLMDPPQGFEVFPPEVDFGVLREGYTYSVLVKVKNVGVDLCRFRVKQPPACIGLRVLYRPGPVAAGMNVVLEIELYAMAIGLKGSEGAGHIAYDIEIQAETETLFLPDLIRVLTETIFENRSLDYPQGGPALGVHLISTVPSSRLGIIRPHRSPH</sequence>
<dbReference type="OMA" id="HYATVIT"/>
<dbReference type="EMBL" id="AFYH01086105">
    <property type="status" value="NOT_ANNOTATED_CDS"/>
    <property type="molecule type" value="Genomic_DNA"/>
</dbReference>
<dbReference type="STRING" id="7897.ENSLACP00000014508"/>
<dbReference type="Proteomes" id="UP000008672">
    <property type="component" value="Unassembled WGS sequence"/>
</dbReference>
<feature type="compositionally biased region" description="Low complexity" evidence="1">
    <location>
        <begin position="858"/>
        <end position="870"/>
    </location>
</feature>
<evidence type="ECO:0000256" key="1">
    <source>
        <dbReference type="SAM" id="MobiDB-lite"/>
    </source>
</evidence>
<evidence type="ECO:0000313" key="4">
    <source>
        <dbReference type="Proteomes" id="UP000008672"/>
    </source>
</evidence>
<dbReference type="eggNOG" id="ENOG502QSCB">
    <property type="taxonomic scope" value="Eukaryota"/>
</dbReference>
<feature type="compositionally biased region" description="Basic and acidic residues" evidence="1">
    <location>
        <begin position="942"/>
        <end position="951"/>
    </location>
</feature>
<feature type="region of interest" description="Disordered" evidence="1">
    <location>
        <begin position="119"/>
        <end position="177"/>
    </location>
</feature>
<dbReference type="EMBL" id="AFYH01086102">
    <property type="status" value="NOT_ANNOTATED_CDS"/>
    <property type="molecule type" value="Genomic_DNA"/>
</dbReference>
<dbReference type="HOGENOM" id="CLU_001433_0_0_1"/>
<dbReference type="Pfam" id="PF14874">
    <property type="entry name" value="PapD-like"/>
    <property type="match status" value="1"/>
</dbReference>
<dbReference type="EMBL" id="AFYH01086108">
    <property type="status" value="NOT_ANNOTATED_CDS"/>
    <property type="molecule type" value="Genomic_DNA"/>
</dbReference>
<feature type="region of interest" description="Disordered" evidence="1">
    <location>
        <begin position="1938"/>
        <end position="1969"/>
    </location>
</feature>
<dbReference type="EMBL" id="AFYH01086110">
    <property type="status" value="NOT_ANNOTATED_CDS"/>
    <property type="molecule type" value="Genomic_DNA"/>
</dbReference>
<protein>
    <submittedName>
        <fullName evidence="3">Sperm associated antigen 17</fullName>
    </submittedName>
</protein>
<reference evidence="4" key="1">
    <citation type="submission" date="2011-08" db="EMBL/GenBank/DDBJ databases">
        <title>The draft genome of Latimeria chalumnae.</title>
        <authorList>
            <person name="Di Palma F."/>
            <person name="Alfoldi J."/>
            <person name="Johnson J."/>
            <person name="Berlin A."/>
            <person name="Gnerre S."/>
            <person name="Jaffe D."/>
            <person name="MacCallum I."/>
            <person name="Young S."/>
            <person name="Walker B.J."/>
            <person name="Lander E."/>
            <person name="Lindblad-Toh K."/>
        </authorList>
    </citation>
    <scope>NUCLEOTIDE SEQUENCE [LARGE SCALE GENOMIC DNA]</scope>
    <source>
        <strain evidence="4">Wild caught</strain>
    </source>
</reference>
<dbReference type="EMBL" id="AFYH01086107">
    <property type="status" value="NOT_ANNOTATED_CDS"/>
    <property type="molecule type" value="Genomic_DNA"/>
</dbReference>
<feature type="region of interest" description="Disordered" evidence="1">
    <location>
        <begin position="1122"/>
        <end position="1175"/>
    </location>
</feature>